<dbReference type="PANTHER" id="PTHR32071">
    <property type="entry name" value="TRANSCRIPTIONAL REGULATORY PROTEIN"/>
    <property type="match status" value="1"/>
</dbReference>
<feature type="domain" description="Sigma-54 factor interaction" evidence="6">
    <location>
        <begin position="22"/>
        <end position="251"/>
    </location>
</feature>
<dbReference type="InterPro" id="IPR025943">
    <property type="entry name" value="Sigma_54_int_dom_ATP-bd_2"/>
</dbReference>
<dbReference type="GO" id="GO:0006355">
    <property type="term" value="P:regulation of DNA-templated transcription"/>
    <property type="evidence" value="ECO:0007669"/>
    <property type="project" value="InterPro"/>
</dbReference>
<evidence type="ECO:0000313" key="7">
    <source>
        <dbReference type="EMBL" id="SFG14033.1"/>
    </source>
</evidence>
<dbReference type="EMBL" id="FOOU01000003">
    <property type="protein sequence ID" value="SFG14033.1"/>
    <property type="molecule type" value="Genomic_DNA"/>
</dbReference>
<keyword evidence="4" id="KW-0238">DNA-binding</keyword>
<dbReference type="InterPro" id="IPR003593">
    <property type="entry name" value="AAA+_ATPase"/>
</dbReference>
<organism evidence="7 8">
    <name type="scientific">Neptunomonas qingdaonensis</name>
    <dbReference type="NCBI Taxonomy" id="1045558"/>
    <lineage>
        <taxon>Bacteria</taxon>
        <taxon>Pseudomonadati</taxon>
        <taxon>Pseudomonadota</taxon>
        <taxon>Gammaproteobacteria</taxon>
        <taxon>Oceanospirillales</taxon>
        <taxon>Oceanospirillaceae</taxon>
        <taxon>Neptunomonas</taxon>
    </lineage>
</organism>
<dbReference type="Gene3D" id="1.10.10.60">
    <property type="entry name" value="Homeodomain-like"/>
    <property type="match status" value="1"/>
</dbReference>
<dbReference type="InterPro" id="IPR002197">
    <property type="entry name" value="HTH_Fis"/>
</dbReference>
<keyword evidence="3" id="KW-0805">Transcription regulation</keyword>
<dbReference type="Gene3D" id="3.40.50.300">
    <property type="entry name" value="P-loop containing nucleotide triphosphate hydrolases"/>
    <property type="match status" value="1"/>
</dbReference>
<dbReference type="Pfam" id="PF25601">
    <property type="entry name" value="AAA_lid_14"/>
    <property type="match status" value="1"/>
</dbReference>
<dbReference type="PROSITE" id="PS50045">
    <property type="entry name" value="SIGMA54_INTERACT_4"/>
    <property type="match status" value="1"/>
</dbReference>
<dbReference type="PROSITE" id="PS00688">
    <property type="entry name" value="SIGMA54_INTERACT_3"/>
    <property type="match status" value="1"/>
</dbReference>
<dbReference type="SMART" id="SM00382">
    <property type="entry name" value="AAA"/>
    <property type="match status" value="1"/>
</dbReference>
<sequence length="339" mass="38063">MNTHTFKALDPTVRDAFIKMNFIGESALFLRSLCQIEKAAKHDVAALLLGETGTGKELAARAIHYMGSRASHPFIPVNCGALPEDIFENELFGHAQGAYTDAKKSQSGLVAQAQGGTLFLDEIDALSLKSQVALLRFLQDHQFKPLGAQGYEDANVRLIAATNADLAALSVSGEFREDLYYRLNIMQITMPSLRERVDDLPLLADHLIRRFCVEYGEDERFLSVQCYTWMRQYSWPGNVRELENFLLRGFLESEGPSIIVPPPRQWEEANQQINISGMNWDTDYNEAKSLIIGAFEKSYLMHVLLKADGNVTRAARLAGKERRSLGKLIKKHGLREGEE</sequence>
<name>A0A1I2PEY0_9GAMM</name>
<dbReference type="PANTHER" id="PTHR32071:SF116">
    <property type="entry name" value="TRANSCRIPTIONAL REGULATORY PROTEIN GLRR"/>
    <property type="match status" value="1"/>
</dbReference>
<dbReference type="GO" id="GO:0005524">
    <property type="term" value="F:ATP binding"/>
    <property type="evidence" value="ECO:0007669"/>
    <property type="project" value="UniProtKB-KW"/>
</dbReference>
<evidence type="ECO:0000256" key="4">
    <source>
        <dbReference type="ARBA" id="ARBA00023125"/>
    </source>
</evidence>
<dbReference type="InterPro" id="IPR025944">
    <property type="entry name" value="Sigma_54_int_dom_CS"/>
</dbReference>
<dbReference type="GO" id="GO:0043565">
    <property type="term" value="F:sequence-specific DNA binding"/>
    <property type="evidence" value="ECO:0007669"/>
    <property type="project" value="InterPro"/>
</dbReference>
<keyword evidence="2" id="KW-0067">ATP-binding</keyword>
<reference evidence="8" key="1">
    <citation type="submission" date="2016-10" db="EMBL/GenBank/DDBJ databases">
        <authorList>
            <person name="Varghese N."/>
            <person name="Submissions S."/>
        </authorList>
    </citation>
    <scope>NUCLEOTIDE SEQUENCE [LARGE SCALE GENOMIC DNA]</scope>
    <source>
        <strain evidence="8">CGMCC 1.10971</strain>
    </source>
</reference>
<protein>
    <submittedName>
        <fullName evidence="7">Regulatory protein, Fis family</fullName>
    </submittedName>
</protein>
<dbReference type="InterPro" id="IPR002078">
    <property type="entry name" value="Sigma_54_int"/>
</dbReference>
<gene>
    <name evidence="7" type="ORF">SAMN05216175_103397</name>
</gene>
<evidence type="ECO:0000313" key="8">
    <source>
        <dbReference type="Proteomes" id="UP000198623"/>
    </source>
</evidence>
<evidence type="ECO:0000256" key="1">
    <source>
        <dbReference type="ARBA" id="ARBA00022741"/>
    </source>
</evidence>
<dbReference type="InterPro" id="IPR058031">
    <property type="entry name" value="AAA_lid_NorR"/>
</dbReference>
<evidence type="ECO:0000259" key="6">
    <source>
        <dbReference type="PROSITE" id="PS50045"/>
    </source>
</evidence>
<keyword evidence="8" id="KW-1185">Reference proteome</keyword>
<dbReference type="PROSITE" id="PS00676">
    <property type="entry name" value="SIGMA54_INTERACT_2"/>
    <property type="match status" value="1"/>
</dbReference>
<proteinExistence type="predicted"/>
<evidence type="ECO:0000256" key="5">
    <source>
        <dbReference type="ARBA" id="ARBA00023163"/>
    </source>
</evidence>
<dbReference type="AlphaFoldDB" id="A0A1I2PEY0"/>
<evidence type="ECO:0000256" key="3">
    <source>
        <dbReference type="ARBA" id="ARBA00023015"/>
    </source>
</evidence>
<dbReference type="Pfam" id="PF02954">
    <property type="entry name" value="HTH_8"/>
    <property type="match status" value="1"/>
</dbReference>
<dbReference type="PRINTS" id="PR01590">
    <property type="entry name" value="HTHFIS"/>
</dbReference>
<dbReference type="Pfam" id="PF00158">
    <property type="entry name" value="Sigma54_activat"/>
    <property type="match status" value="1"/>
</dbReference>
<keyword evidence="1" id="KW-0547">Nucleotide-binding</keyword>
<dbReference type="InterPro" id="IPR009057">
    <property type="entry name" value="Homeodomain-like_sf"/>
</dbReference>
<dbReference type="STRING" id="1045558.SAMN05216175_103397"/>
<dbReference type="InterPro" id="IPR027417">
    <property type="entry name" value="P-loop_NTPase"/>
</dbReference>
<keyword evidence="5" id="KW-0804">Transcription</keyword>
<dbReference type="RefSeq" id="WP_198064140.1">
    <property type="nucleotide sequence ID" value="NZ_FOOU01000003.1"/>
</dbReference>
<accession>A0A1I2PEY0</accession>
<dbReference type="SUPFAM" id="SSF52540">
    <property type="entry name" value="P-loop containing nucleoside triphosphate hydrolases"/>
    <property type="match status" value="1"/>
</dbReference>
<dbReference type="SUPFAM" id="SSF46689">
    <property type="entry name" value="Homeodomain-like"/>
    <property type="match status" value="1"/>
</dbReference>
<dbReference type="CDD" id="cd00009">
    <property type="entry name" value="AAA"/>
    <property type="match status" value="1"/>
</dbReference>
<dbReference type="Proteomes" id="UP000198623">
    <property type="component" value="Unassembled WGS sequence"/>
</dbReference>
<dbReference type="FunFam" id="3.40.50.300:FF:000006">
    <property type="entry name" value="DNA-binding transcriptional regulator NtrC"/>
    <property type="match status" value="1"/>
</dbReference>
<evidence type="ECO:0000256" key="2">
    <source>
        <dbReference type="ARBA" id="ARBA00022840"/>
    </source>
</evidence>
<dbReference type="Gene3D" id="1.10.8.60">
    <property type="match status" value="1"/>
</dbReference>